<gene>
    <name evidence="1" type="ORF">QTG54_016875</name>
</gene>
<name>A0AAD8XSB4_9STRA</name>
<protein>
    <submittedName>
        <fullName evidence="1">Uncharacterized protein</fullName>
    </submittedName>
</protein>
<accession>A0AAD8XSB4</accession>
<dbReference type="EMBL" id="JATAAI010000066">
    <property type="protein sequence ID" value="KAK1732481.1"/>
    <property type="molecule type" value="Genomic_DNA"/>
</dbReference>
<evidence type="ECO:0000313" key="1">
    <source>
        <dbReference type="EMBL" id="KAK1732481.1"/>
    </source>
</evidence>
<dbReference type="AlphaFoldDB" id="A0AAD8XSB4"/>
<organism evidence="1 2">
    <name type="scientific">Skeletonema marinoi</name>
    <dbReference type="NCBI Taxonomy" id="267567"/>
    <lineage>
        <taxon>Eukaryota</taxon>
        <taxon>Sar</taxon>
        <taxon>Stramenopiles</taxon>
        <taxon>Ochrophyta</taxon>
        <taxon>Bacillariophyta</taxon>
        <taxon>Coscinodiscophyceae</taxon>
        <taxon>Thalassiosirophycidae</taxon>
        <taxon>Thalassiosirales</taxon>
        <taxon>Skeletonemataceae</taxon>
        <taxon>Skeletonema</taxon>
        <taxon>Skeletonema marinoi-dohrnii complex</taxon>
    </lineage>
</organism>
<proteinExistence type="predicted"/>
<dbReference type="Proteomes" id="UP001224775">
    <property type="component" value="Unassembled WGS sequence"/>
</dbReference>
<sequence>MFIGDSISAQFAQAFDSAALDVGQEDSVRAKDTMSVTSPDVVCMSISSPIRGGGVSAFWRVTNLLLKENNRWPAHCSWVTKQHWNEGQALTFLSHEYNSTKLVMPSNAEYNQNSRTSTEFWQQKKLASIKTGNVVNTFDAAIMRLPHGWLELDYMNNATRINEAIKTTYRVLGATTIVIPTLPLYNNVKSENDWKKIDQINRLIREVARDITESVGDIQYVLVQEFGNLTNQVLVENAKNLNLISHVRDIDYAQQSWEVDFANVFLQRPTKTTKQWPPSHAQVCSSLPSNEAKACPGVKISPDGMHWCVETFGARFTASIACLLGCVYNVARPTHEGVKTCEQRCNDQFMSLAMVDVKG</sequence>
<evidence type="ECO:0000313" key="2">
    <source>
        <dbReference type="Proteomes" id="UP001224775"/>
    </source>
</evidence>
<comment type="caution">
    <text evidence="1">The sequence shown here is derived from an EMBL/GenBank/DDBJ whole genome shotgun (WGS) entry which is preliminary data.</text>
</comment>
<keyword evidence="2" id="KW-1185">Reference proteome</keyword>
<reference evidence="1" key="1">
    <citation type="submission" date="2023-06" db="EMBL/GenBank/DDBJ databases">
        <title>Survivors Of The Sea: Transcriptome response of Skeletonema marinoi to long-term dormancy.</title>
        <authorList>
            <person name="Pinder M.I.M."/>
            <person name="Kourtchenko O."/>
            <person name="Robertson E.K."/>
            <person name="Larsson T."/>
            <person name="Maumus F."/>
            <person name="Osuna-Cruz C.M."/>
            <person name="Vancaester E."/>
            <person name="Stenow R."/>
            <person name="Vandepoele K."/>
            <person name="Ploug H."/>
            <person name="Bruchert V."/>
            <person name="Godhe A."/>
            <person name="Topel M."/>
        </authorList>
    </citation>
    <scope>NUCLEOTIDE SEQUENCE</scope>
    <source>
        <strain evidence="1">R05AC</strain>
    </source>
</reference>